<evidence type="ECO:0000256" key="2">
    <source>
        <dbReference type="SAM" id="Phobius"/>
    </source>
</evidence>
<accession>A0A8H5PEG1</accession>
<proteinExistence type="predicted"/>
<evidence type="ECO:0000313" key="4">
    <source>
        <dbReference type="Proteomes" id="UP000546213"/>
    </source>
</evidence>
<reference evidence="3 4" key="1">
    <citation type="submission" date="2020-05" db="EMBL/GenBank/DDBJ databases">
        <title>Identification and distribution of gene clusters putatively required for synthesis of sphingolipid metabolism inhibitors in phylogenetically diverse species of the filamentous fungus Fusarium.</title>
        <authorList>
            <person name="Kim H.-S."/>
            <person name="Busman M."/>
            <person name="Brown D.W."/>
            <person name="Divon H."/>
            <person name="Uhlig S."/>
            <person name="Proctor R.H."/>
        </authorList>
    </citation>
    <scope>NUCLEOTIDE SEQUENCE [LARGE SCALE GENOMIC DNA]</scope>
    <source>
        <strain evidence="3 4">NRRL 36939</strain>
    </source>
</reference>
<evidence type="ECO:0000313" key="3">
    <source>
        <dbReference type="EMBL" id="KAF5595316.1"/>
    </source>
</evidence>
<dbReference type="EMBL" id="JAAOAS010000092">
    <property type="protein sequence ID" value="KAF5595316.1"/>
    <property type="molecule type" value="Genomic_DNA"/>
</dbReference>
<evidence type="ECO:0000256" key="1">
    <source>
        <dbReference type="SAM" id="MobiDB-lite"/>
    </source>
</evidence>
<dbReference type="Proteomes" id="UP000546213">
    <property type="component" value="Unassembled WGS sequence"/>
</dbReference>
<sequence>MLNQSLQDRLGDTTTGRTPGDESGSWLSSLRLPDLAICSSCHSAGSETSEQVTVSPLTWQIFNDILRTTNSPALAIQALTTLVWRMAYYDHITSYSEAVQPARVTTFDLVQAPARRWGFITLMAIITGNIIIFLVMVFIFLSHTESSFLENAWHTVAQISQSDNVRPILERATLASDQDVGRMIRAEEPPKDFMGNVKDFFCDIRRMSNQKRTKEERLAVKDGVFVGMHSE</sequence>
<keyword evidence="2" id="KW-1133">Transmembrane helix</keyword>
<keyword evidence="2" id="KW-0472">Membrane</keyword>
<feature type="compositionally biased region" description="Polar residues" evidence="1">
    <location>
        <begin position="1"/>
        <end position="17"/>
    </location>
</feature>
<feature type="region of interest" description="Disordered" evidence="1">
    <location>
        <begin position="1"/>
        <end position="26"/>
    </location>
</feature>
<feature type="transmembrane region" description="Helical" evidence="2">
    <location>
        <begin position="117"/>
        <end position="141"/>
    </location>
</feature>
<dbReference type="AlphaFoldDB" id="A0A8H5PEG1"/>
<keyword evidence="2" id="KW-0812">Transmembrane</keyword>
<keyword evidence="4" id="KW-1185">Reference proteome</keyword>
<protein>
    <submittedName>
        <fullName evidence="3">Cupin-like domain-containing protein</fullName>
    </submittedName>
</protein>
<comment type="caution">
    <text evidence="3">The sequence shown here is derived from an EMBL/GenBank/DDBJ whole genome shotgun (WGS) entry which is preliminary data.</text>
</comment>
<gene>
    <name evidence="3" type="ORF">FPCIR_4476</name>
</gene>
<name>A0A8H5PEG1_9HYPO</name>
<dbReference type="OrthoDB" id="5428040at2759"/>
<organism evidence="3 4">
    <name type="scientific">Fusarium pseudocircinatum</name>
    <dbReference type="NCBI Taxonomy" id="56676"/>
    <lineage>
        <taxon>Eukaryota</taxon>
        <taxon>Fungi</taxon>
        <taxon>Dikarya</taxon>
        <taxon>Ascomycota</taxon>
        <taxon>Pezizomycotina</taxon>
        <taxon>Sordariomycetes</taxon>
        <taxon>Hypocreomycetidae</taxon>
        <taxon>Hypocreales</taxon>
        <taxon>Nectriaceae</taxon>
        <taxon>Fusarium</taxon>
        <taxon>Fusarium fujikuroi species complex</taxon>
    </lineage>
</organism>